<evidence type="ECO:0000313" key="1">
    <source>
        <dbReference type="EMBL" id="SMP51942.1"/>
    </source>
</evidence>
<sequence length="98" mass="10958">MNQSIRTSVGISTIVVFCHRRRHLIAIAEELDLSHSPPKKEICKWKRSVLEDSLPFLALQITEAKYVCRKCGRAAADKKLLCKPTKLAPLLADVDGSE</sequence>
<accession>A0ABY1Q145</accession>
<name>A0ABY1Q145_9BACT</name>
<keyword evidence="2" id="KW-1185">Reference proteome</keyword>
<dbReference type="Proteomes" id="UP001158067">
    <property type="component" value="Unassembled WGS sequence"/>
</dbReference>
<protein>
    <submittedName>
        <fullName evidence="1">Uncharacterized protein</fullName>
    </submittedName>
</protein>
<reference evidence="1 2" key="1">
    <citation type="submission" date="2017-05" db="EMBL/GenBank/DDBJ databases">
        <authorList>
            <person name="Varghese N."/>
            <person name="Submissions S."/>
        </authorList>
    </citation>
    <scope>NUCLEOTIDE SEQUENCE [LARGE SCALE GENOMIC DNA]</scope>
    <source>
        <strain evidence="1 2">DSM 25457</strain>
    </source>
</reference>
<dbReference type="EMBL" id="FXUG01000003">
    <property type="protein sequence ID" value="SMP51942.1"/>
    <property type="molecule type" value="Genomic_DNA"/>
</dbReference>
<comment type="caution">
    <text evidence="1">The sequence shown here is derived from an EMBL/GenBank/DDBJ whole genome shotgun (WGS) entry which is preliminary data.</text>
</comment>
<organism evidence="1 2">
    <name type="scientific">Neorhodopirellula lusitana</name>
    <dbReference type="NCBI Taxonomy" id="445327"/>
    <lineage>
        <taxon>Bacteria</taxon>
        <taxon>Pseudomonadati</taxon>
        <taxon>Planctomycetota</taxon>
        <taxon>Planctomycetia</taxon>
        <taxon>Pirellulales</taxon>
        <taxon>Pirellulaceae</taxon>
        <taxon>Neorhodopirellula</taxon>
    </lineage>
</organism>
<evidence type="ECO:0000313" key="2">
    <source>
        <dbReference type="Proteomes" id="UP001158067"/>
    </source>
</evidence>
<gene>
    <name evidence="1" type="ORF">SAMN06265222_103380</name>
</gene>
<proteinExistence type="predicted"/>